<dbReference type="PROSITE" id="PS50885">
    <property type="entry name" value="HAMP"/>
    <property type="match status" value="1"/>
</dbReference>
<feature type="domain" description="HAMP" evidence="12">
    <location>
        <begin position="264"/>
        <end position="317"/>
    </location>
</feature>
<keyword evidence="7" id="KW-0418">Kinase</keyword>
<dbReference type="InterPro" id="IPR003594">
    <property type="entry name" value="HATPase_dom"/>
</dbReference>
<dbReference type="InterPro" id="IPR011712">
    <property type="entry name" value="Sig_transdc_His_kin_sub3_dim/P"/>
</dbReference>
<dbReference type="Pfam" id="PF07730">
    <property type="entry name" value="HisKA_3"/>
    <property type="match status" value="1"/>
</dbReference>
<evidence type="ECO:0000256" key="3">
    <source>
        <dbReference type="ARBA" id="ARBA00012438"/>
    </source>
</evidence>
<keyword evidence="10" id="KW-1133">Transmembrane helix</keyword>
<dbReference type="PANTHER" id="PTHR24421">
    <property type="entry name" value="NITRATE/NITRITE SENSOR PROTEIN NARX-RELATED"/>
    <property type="match status" value="1"/>
</dbReference>
<dbReference type="SMART" id="SM00387">
    <property type="entry name" value="HATPase_c"/>
    <property type="match status" value="1"/>
</dbReference>
<dbReference type="SUPFAM" id="SSF158472">
    <property type="entry name" value="HAMP domain-like"/>
    <property type="match status" value="1"/>
</dbReference>
<dbReference type="Proteomes" id="UP000223913">
    <property type="component" value="Unassembled WGS sequence"/>
</dbReference>
<dbReference type="GO" id="GO:0046983">
    <property type="term" value="F:protein dimerization activity"/>
    <property type="evidence" value="ECO:0007669"/>
    <property type="project" value="InterPro"/>
</dbReference>
<dbReference type="SMART" id="SM00304">
    <property type="entry name" value="HAMP"/>
    <property type="match status" value="1"/>
</dbReference>
<dbReference type="Pfam" id="PF00672">
    <property type="entry name" value="HAMP"/>
    <property type="match status" value="1"/>
</dbReference>
<dbReference type="InterPro" id="IPR005467">
    <property type="entry name" value="His_kinase_dom"/>
</dbReference>
<protein>
    <recommendedName>
        <fullName evidence="3">histidine kinase</fullName>
        <ecNumber evidence="3">2.7.13.3</ecNumber>
    </recommendedName>
</protein>
<evidence type="ECO:0000313" key="14">
    <source>
        <dbReference type="Proteomes" id="UP000223913"/>
    </source>
</evidence>
<dbReference type="Gene3D" id="1.20.5.1930">
    <property type="match status" value="1"/>
</dbReference>
<keyword evidence="10" id="KW-0812">Transmembrane</keyword>
<reference evidence="13 14" key="1">
    <citation type="submission" date="2017-10" db="EMBL/GenBank/DDBJ databases">
        <title>The draft genome sequence of Lewinella nigricans NBRC 102662.</title>
        <authorList>
            <person name="Wang K."/>
        </authorList>
    </citation>
    <scope>NUCLEOTIDE SEQUENCE [LARGE SCALE GENOMIC DNA]</scope>
    <source>
        <strain evidence="13 14">NBRC 102662</strain>
    </source>
</reference>
<dbReference type="SUPFAM" id="SSF55874">
    <property type="entry name" value="ATPase domain of HSP90 chaperone/DNA topoisomerase II/histidine kinase"/>
    <property type="match status" value="1"/>
</dbReference>
<keyword evidence="9" id="KW-0902">Two-component regulatory system</keyword>
<comment type="caution">
    <text evidence="13">The sequence shown here is derived from an EMBL/GenBank/DDBJ whole genome shotgun (WGS) entry which is preliminary data.</text>
</comment>
<dbReference type="Gene3D" id="6.10.340.10">
    <property type="match status" value="1"/>
</dbReference>
<feature type="transmembrane region" description="Helical" evidence="10">
    <location>
        <begin position="244"/>
        <end position="263"/>
    </location>
</feature>
<dbReference type="AlphaFoldDB" id="A0A2D0N2P2"/>
<dbReference type="CDD" id="cd16917">
    <property type="entry name" value="HATPase_UhpB-NarQ-NarX-like"/>
    <property type="match status" value="1"/>
</dbReference>
<proteinExistence type="predicted"/>
<dbReference type="InterPro" id="IPR036890">
    <property type="entry name" value="HATPase_C_sf"/>
</dbReference>
<feature type="transmembrane region" description="Helical" evidence="10">
    <location>
        <begin position="12"/>
        <end position="33"/>
    </location>
</feature>
<dbReference type="CDD" id="cd18774">
    <property type="entry name" value="PDC2_HK_sensor"/>
    <property type="match status" value="1"/>
</dbReference>
<evidence type="ECO:0000256" key="1">
    <source>
        <dbReference type="ARBA" id="ARBA00000085"/>
    </source>
</evidence>
<evidence type="ECO:0000259" key="11">
    <source>
        <dbReference type="PROSITE" id="PS50109"/>
    </source>
</evidence>
<evidence type="ECO:0000256" key="2">
    <source>
        <dbReference type="ARBA" id="ARBA00004370"/>
    </source>
</evidence>
<sequence length="568" mass="64360">MPRPKIRLWMSIWMSLLSVVLVTVLSVFFYRAFQTALNERVLLQLTSVKRLKKVQIEAYLNRIWEDFTNEPVDGPNPNSFVIDADQLDTLGRNAGLAFQSPVAGIYDLTPYSDSGALSLLLIRPLDSLQYAVRRHPGAAIQRILLERTGMGESGESYLVGRDYHLRSLSRFFPEQAPYSFRAETEGVKQALAGKQGTGIFPDYRGVMVYSSYQPIQFKHLNWVILSEMDVEEVQAPLLELKRQLVAIVIFVLLLAILISYFMARAFSKPILRMRSHLHDMAAGNYDITISPGKGPKELGALFTALGDLKASIKGAIHFSQQIGQMELSADFEPLGDNDKLGHSLLKMREQLIRYHQLQEQNNLANQKSFLNGQEKERSRLAKELHDGLGPLLTSLKLSIQSTDLPAPRKTQLKQLLDEMIVEVRRMTYDLMPQALLDFGVGKAVVHLTEMVRKSSKLNVHYVNSMKDDDPAGLDTETHINLFRIIQELLNNTLKHAQAENVRLSLTQFDDKVALYYQDDGKGFKLDEVQYGYGLKNIKERVKVFNGYLSIHADEHGTEVEVEIPIKDE</sequence>
<keyword evidence="10" id="KW-0472">Membrane</keyword>
<dbReference type="GO" id="GO:0000155">
    <property type="term" value="F:phosphorelay sensor kinase activity"/>
    <property type="evidence" value="ECO:0007669"/>
    <property type="project" value="InterPro"/>
</dbReference>
<name>A0A2D0N2P2_FLAN2</name>
<organism evidence="13 14">
    <name type="scientific">Flavilitoribacter nigricans (strain ATCC 23147 / DSM 23189 / NBRC 102662 / NCIMB 1420 / SS-2)</name>
    <name type="common">Lewinella nigricans</name>
    <dbReference type="NCBI Taxonomy" id="1122177"/>
    <lineage>
        <taxon>Bacteria</taxon>
        <taxon>Pseudomonadati</taxon>
        <taxon>Bacteroidota</taxon>
        <taxon>Saprospiria</taxon>
        <taxon>Saprospirales</taxon>
        <taxon>Lewinellaceae</taxon>
        <taxon>Flavilitoribacter</taxon>
    </lineage>
</organism>
<accession>A0A2D0N2P2</accession>
<keyword evidence="8" id="KW-0067">ATP-binding</keyword>
<evidence type="ECO:0000313" key="13">
    <source>
        <dbReference type="EMBL" id="PHN02399.1"/>
    </source>
</evidence>
<dbReference type="PROSITE" id="PS50109">
    <property type="entry name" value="HIS_KIN"/>
    <property type="match status" value="1"/>
</dbReference>
<dbReference type="GO" id="GO:0016020">
    <property type="term" value="C:membrane"/>
    <property type="evidence" value="ECO:0007669"/>
    <property type="project" value="UniProtKB-SubCell"/>
</dbReference>
<dbReference type="Pfam" id="PF02518">
    <property type="entry name" value="HATPase_c"/>
    <property type="match status" value="1"/>
</dbReference>
<dbReference type="Gene3D" id="3.30.565.10">
    <property type="entry name" value="Histidine kinase-like ATPase, C-terminal domain"/>
    <property type="match status" value="1"/>
</dbReference>
<evidence type="ECO:0000256" key="6">
    <source>
        <dbReference type="ARBA" id="ARBA00022741"/>
    </source>
</evidence>
<keyword evidence="4" id="KW-0597">Phosphoprotein</keyword>
<evidence type="ECO:0000256" key="4">
    <source>
        <dbReference type="ARBA" id="ARBA00022553"/>
    </source>
</evidence>
<dbReference type="CDD" id="cd06225">
    <property type="entry name" value="HAMP"/>
    <property type="match status" value="1"/>
</dbReference>
<gene>
    <name evidence="13" type="ORF">CRP01_31960</name>
</gene>
<comment type="subcellular location">
    <subcellularLocation>
        <location evidence="2">Membrane</location>
    </subcellularLocation>
</comment>
<evidence type="ECO:0000256" key="9">
    <source>
        <dbReference type="ARBA" id="ARBA00023012"/>
    </source>
</evidence>
<dbReference type="InterPro" id="IPR003660">
    <property type="entry name" value="HAMP_dom"/>
</dbReference>
<evidence type="ECO:0000259" key="12">
    <source>
        <dbReference type="PROSITE" id="PS50885"/>
    </source>
</evidence>
<evidence type="ECO:0000256" key="10">
    <source>
        <dbReference type="SAM" id="Phobius"/>
    </source>
</evidence>
<evidence type="ECO:0000256" key="8">
    <source>
        <dbReference type="ARBA" id="ARBA00022840"/>
    </source>
</evidence>
<dbReference type="EMBL" id="PDUD01000040">
    <property type="protein sequence ID" value="PHN02399.1"/>
    <property type="molecule type" value="Genomic_DNA"/>
</dbReference>
<keyword evidence="6" id="KW-0547">Nucleotide-binding</keyword>
<feature type="domain" description="Histidine kinase" evidence="11">
    <location>
        <begin position="379"/>
        <end position="567"/>
    </location>
</feature>
<dbReference type="OrthoDB" id="9760839at2"/>
<dbReference type="InterPro" id="IPR050482">
    <property type="entry name" value="Sensor_HK_TwoCompSys"/>
</dbReference>
<evidence type="ECO:0000256" key="5">
    <source>
        <dbReference type="ARBA" id="ARBA00022679"/>
    </source>
</evidence>
<dbReference type="GO" id="GO:0005524">
    <property type="term" value="F:ATP binding"/>
    <property type="evidence" value="ECO:0007669"/>
    <property type="project" value="UniProtKB-KW"/>
</dbReference>
<dbReference type="EC" id="2.7.13.3" evidence="3"/>
<comment type="catalytic activity">
    <reaction evidence="1">
        <text>ATP + protein L-histidine = ADP + protein N-phospho-L-histidine.</text>
        <dbReference type="EC" id="2.7.13.3"/>
    </reaction>
</comment>
<keyword evidence="14" id="KW-1185">Reference proteome</keyword>
<keyword evidence="5" id="KW-0808">Transferase</keyword>
<dbReference type="PANTHER" id="PTHR24421:SF10">
    <property type="entry name" value="NITRATE_NITRITE SENSOR PROTEIN NARQ"/>
    <property type="match status" value="1"/>
</dbReference>
<evidence type="ECO:0000256" key="7">
    <source>
        <dbReference type="ARBA" id="ARBA00022777"/>
    </source>
</evidence>